<dbReference type="Gene3D" id="1.20.900.10">
    <property type="entry name" value="Dbl homology (DH) domain"/>
    <property type="match status" value="1"/>
</dbReference>
<feature type="compositionally biased region" description="Acidic residues" evidence="2">
    <location>
        <begin position="1"/>
        <end position="18"/>
    </location>
</feature>
<dbReference type="AlphaFoldDB" id="A0AAW0XGZ5"/>
<keyword evidence="5" id="KW-1185">Reference proteome</keyword>
<dbReference type="Proteomes" id="UP001445076">
    <property type="component" value="Unassembled WGS sequence"/>
</dbReference>
<evidence type="ECO:0000313" key="4">
    <source>
        <dbReference type="EMBL" id="KAK8739644.1"/>
    </source>
</evidence>
<dbReference type="PANTHER" id="PTHR22834:SF20">
    <property type="entry name" value="SH3 DOMAIN-CONTAINING PROTEIN"/>
    <property type="match status" value="1"/>
</dbReference>
<feature type="coiled-coil region" evidence="1">
    <location>
        <begin position="80"/>
        <end position="110"/>
    </location>
</feature>
<organism evidence="4 5">
    <name type="scientific">Cherax quadricarinatus</name>
    <name type="common">Australian red claw crayfish</name>
    <dbReference type="NCBI Taxonomy" id="27406"/>
    <lineage>
        <taxon>Eukaryota</taxon>
        <taxon>Metazoa</taxon>
        <taxon>Ecdysozoa</taxon>
        <taxon>Arthropoda</taxon>
        <taxon>Crustacea</taxon>
        <taxon>Multicrustacea</taxon>
        <taxon>Malacostraca</taxon>
        <taxon>Eumalacostraca</taxon>
        <taxon>Eucarida</taxon>
        <taxon>Decapoda</taxon>
        <taxon>Pleocyemata</taxon>
        <taxon>Astacidea</taxon>
        <taxon>Parastacoidea</taxon>
        <taxon>Parastacidae</taxon>
        <taxon>Cherax</taxon>
    </lineage>
</organism>
<feature type="region of interest" description="Disordered" evidence="2">
    <location>
        <begin position="1"/>
        <end position="31"/>
    </location>
</feature>
<accession>A0AAW0XGZ5</accession>
<dbReference type="GO" id="GO:0005085">
    <property type="term" value="F:guanyl-nucleotide exchange factor activity"/>
    <property type="evidence" value="ECO:0007669"/>
    <property type="project" value="InterPro"/>
</dbReference>
<dbReference type="GO" id="GO:0005737">
    <property type="term" value="C:cytoplasm"/>
    <property type="evidence" value="ECO:0007669"/>
    <property type="project" value="TreeGrafter"/>
</dbReference>
<evidence type="ECO:0000256" key="1">
    <source>
        <dbReference type="SAM" id="Coils"/>
    </source>
</evidence>
<dbReference type="InterPro" id="IPR035899">
    <property type="entry name" value="DBL_dom_sf"/>
</dbReference>
<dbReference type="EMBL" id="JARKIK010000036">
    <property type="protein sequence ID" value="KAK8739644.1"/>
    <property type="molecule type" value="Genomic_DNA"/>
</dbReference>
<evidence type="ECO:0000259" key="3">
    <source>
        <dbReference type="PROSITE" id="PS50010"/>
    </source>
</evidence>
<dbReference type="PROSITE" id="PS50010">
    <property type="entry name" value="DH_2"/>
    <property type="match status" value="1"/>
</dbReference>
<gene>
    <name evidence="4" type="ORF">OTU49_003446</name>
</gene>
<protein>
    <recommendedName>
        <fullName evidence="3">DH domain-containing protein</fullName>
    </recommendedName>
</protein>
<evidence type="ECO:0000313" key="5">
    <source>
        <dbReference type="Proteomes" id="UP001445076"/>
    </source>
</evidence>
<dbReference type="CDD" id="cd00160">
    <property type="entry name" value="RhoGEF"/>
    <property type="match status" value="1"/>
</dbReference>
<dbReference type="Pfam" id="PF00621">
    <property type="entry name" value="RhoGEF"/>
    <property type="match status" value="1"/>
</dbReference>
<comment type="caution">
    <text evidence="4">The sequence shown here is derived from an EMBL/GenBank/DDBJ whole genome shotgun (WGS) entry which is preliminary data.</text>
</comment>
<sequence>DESDFWDDGDDNFEEPDYETSLAGVNGEQDQRKKQLREARLREMLATEEEYVRDLETLLLVVNLTSAKTSFRAIDFSVLLGNIQEVLEVAKRLMETLESEQQNMEEQAQVGEVFLQFASELCQVYKTYCSTYSVEVLPLLKKYESCEAATEELGRLAQELHLKRPHLLTLNTALIKPVQRILKYPLYLSKLMESTESSHPDYCNLHKALVCLEEASRDVNEYTRSLNLVYKYRGDVDHSLHAKMRRVSLHSIAKKSARMST</sequence>
<dbReference type="PANTHER" id="PTHR22834">
    <property type="entry name" value="NUCLEAR FUSION PROTEIN FUS2"/>
    <property type="match status" value="1"/>
</dbReference>
<dbReference type="SMART" id="SM00325">
    <property type="entry name" value="RhoGEF"/>
    <property type="match status" value="1"/>
</dbReference>
<dbReference type="InterPro" id="IPR000219">
    <property type="entry name" value="DH_dom"/>
</dbReference>
<reference evidence="4 5" key="1">
    <citation type="journal article" date="2024" name="BMC Genomics">
        <title>Genome assembly of redclaw crayfish (Cherax quadricarinatus) provides insights into its immune adaptation and hypoxia tolerance.</title>
        <authorList>
            <person name="Liu Z."/>
            <person name="Zheng J."/>
            <person name="Li H."/>
            <person name="Fang K."/>
            <person name="Wang S."/>
            <person name="He J."/>
            <person name="Zhou D."/>
            <person name="Weng S."/>
            <person name="Chi M."/>
            <person name="Gu Z."/>
            <person name="He J."/>
            <person name="Li F."/>
            <person name="Wang M."/>
        </authorList>
    </citation>
    <scope>NUCLEOTIDE SEQUENCE [LARGE SCALE GENOMIC DNA]</scope>
    <source>
        <strain evidence="4">ZL_2023a</strain>
    </source>
</reference>
<proteinExistence type="predicted"/>
<feature type="non-terminal residue" evidence="4">
    <location>
        <position position="261"/>
    </location>
</feature>
<evidence type="ECO:0000256" key="2">
    <source>
        <dbReference type="SAM" id="MobiDB-lite"/>
    </source>
</evidence>
<dbReference type="SUPFAM" id="SSF48065">
    <property type="entry name" value="DBL homology domain (DH-domain)"/>
    <property type="match status" value="1"/>
</dbReference>
<dbReference type="InterPro" id="IPR051492">
    <property type="entry name" value="Dynamin-Rho_GEF"/>
</dbReference>
<name>A0AAW0XGZ5_CHEQU</name>
<feature type="domain" description="DH" evidence="3">
    <location>
        <begin position="36"/>
        <end position="222"/>
    </location>
</feature>
<feature type="non-terminal residue" evidence="4">
    <location>
        <position position="1"/>
    </location>
</feature>
<keyword evidence="1" id="KW-0175">Coiled coil</keyword>